<protein>
    <recommendedName>
        <fullName evidence="3">F-box domain-containing protein</fullName>
    </recommendedName>
</protein>
<keyword evidence="2" id="KW-1185">Reference proteome</keyword>
<organism evidence="1 2">
    <name type="scientific">Bursaphelenchus okinawaensis</name>
    <dbReference type="NCBI Taxonomy" id="465554"/>
    <lineage>
        <taxon>Eukaryota</taxon>
        <taxon>Metazoa</taxon>
        <taxon>Ecdysozoa</taxon>
        <taxon>Nematoda</taxon>
        <taxon>Chromadorea</taxon>
        <taxon>Rhabditida</taxon>
        <taxon>Tylenchina</taxon>
        <taxon>Tylenchomorpha</taxon>
        <taxon>Aphelenchoidea</taxon>
        <taxon>Aphelenchoididae</taxon>
        <taxon>Bursaphelenchus</taxon>
    </lineage>
</organism>
<proteinExistence type="predicted"/>
<evidence type="ECO:0008006" key="3">
    <source>
        <dbReference type="Google" id="ProtNLM"/>
    </source>
</evidence>
<comment type="caution">
    <text evidence="1">The sequence shown here is derived from an EMBL/GenBank/DDBJ whole genome shotgun (WGS) entry which is preliminary data.</text>
</comment>
<dbReference type="EMBL" id="CAJFCW020000006">
    <property type="protein sequence ID" value="CAG9124147.1"/>
    <property type="molecule type" value="Genomic_DNA"/>
</dbReference>
<dbReference type="EMBL" id="CAJFDH010000006">
    <property type="protein sequence ID" value="CAD5228120.1"/>
    <property type="molecule type" value="Genomic_DNA"/>
</dbReference>
<dbReference type="Proteomes" id="UP000783686">
    <property type="component" value="Unassembled WGS sequence"/>
</dbReference>
<reference evidence="1" key="1">
    <citation type="submission" date="2020-09" db="EMBL/GenBank/DDBJ databases">
        <authorList>
            <person name="Kikuchi T."/>
        </authorList>
    </citation>
    <scope>NUCLEOTIDE SEQUENCE</scope>
    <source>
        <strain evidence="1">SH1</strain>
    </source>
</reference>
<gene>
    <name evidence="1" type="ORF">BOKJ2_LOCUS12519</name>
</gene>
<dbReference type="AlphaFoldDB" id="A0A811LMH2"/>
<sequence length="494" mass="58533">MEFQRRKGMIQRQPMGTRVLLDKQPIFNSQEVYAQLKKRILNGHNGKMLSRAQILIVKPSIKGPVRPFKYHWHSVAKIRRSFFRKKPEQFWPRIVDYLAQEDVCTLAQTNKYFYKLINMDFQSLCYRNLIFRLKDETWSTAFSNAQYRKMSRIIWRKDEAKLSKNSFFCPHTGTMAVVLKYKQVMLTNLDFGKKVFELLNFRGHKGYLLNVQLINKSTKLIVDMKNTYVVYDLVKKRVVKVYSARPEERYSTFTLYYGNGVLVDVYNQREYPVFPIKVPKMPKIYNVDAFGYRKYVGFVNVHGHFILIHTDTGRMQFMFSVDVVYFDQCGVMAEKFEFERREICIMDDLGFVRNTNFFKVLVYEINTERCILDVPARKTSFATNCGVDGLHFTNKDGHGNIVKKFLFFPMINIFYKTNGDRDKKEFMMVDWSTGRMVTKLFRTEIDEKKNQEITSYYVRLSSIKPNTRGVTVDTPRHVRHRFEEIIDELSASQL</sequence>
<accession>A0A811LMH2</accession>
<name>A0A811LMH2_9BILA</name>
<evidence type="ECO:0000313" key="2">
    <source>
        <dbReference type="Proteomes" id="UP000614601"/>
    </source>
</evidence>
<evidence type="ECO:0000313" key="1">
    <source>
        <dbReference type="EMBL" id="CAD5228120.1"/>
    </source>
</evidence>
<dbReference type="Proteomes" id="UP000614601">
    <property type="component" value="Unassembled WGS sequence"/>
</dbReference>